<dbReference type="PANTHER" id="PTHR46888:SF1">
    <property type="entry name" value="RIBONUCLEASE H"/>
    <property type="match status" value="1"/>
</dbReference>
<sequence>MPVRGRGRPRKEPHGVVETKDSEGEMEENRDSGEVKGTEEEGEEPTLSDLMAILQTHMGQQNVREVKQQQQFAALEHKFQLLQLEVSSKNTDPLSSREPGSESCQADFSDAQAKAEHMSSSQTLTGQSHTCHEPRMEKLTDNDDMEHFLITFERIALACRWPKSDWVFHLIPLLTGKARGAYVHMDFENSLDYIQVKSAILSKYNISSETYRQRFRSLEIHAGESPKELYARLKELYVKWIEPKSKTIHDIGEVIILEQYLRMLSPELQVWIKERDPKTALKAAELADVFVAAREQGQTSSREEWKMTWDYDSAPQRHLGAEGVSKPQNVENQSRRPQKYSGRKPICFLCGIEGHIKPMCPKNTAKMTQMCYAPWSQTELSVNNLQTVKMAGFYHRFIPQFSARAATLTDLTGSRNPNHIQWTKEAVAAFQDIRQSLSKNPVLYSPNFNDLFIVQTDASERGLGAVLLQGPQHDRHPLAYISRKLFPREVRYSTVEKEALAIKWALDSFRYYLLGREFTLETDHKALQWLKRMKDTNGRITRWYLALQPFCFSIQHIPGKDNVTADYLSRWGSESPEEGGCVMAGPHRGNSS</sequence>
<protein>
    <submittedName>
        <fullName evidence="11">Uncharacterized LOC114465064</fullName>
    </submittedName>
</protein>
<dbReference type="CDD" id="cd07936">
    <property type="entry name" value="SCAN"/>
    <property type="match status" value="1"/>
</dbReference>
<evidence type="ECO:0000313" key="11">
    <source>
        <dbReference type="Ensembl" id="ENSGWIP00000045128.1"/>
    </source>
</evidence>
<evidence type="ECO:0000256" key="8">
    <source>
        <dbReference type="SAM" id="MobiDB-lite"/>
    </source>
</evidence>
<keyword evidence="2" id="KW-0548">Nucleotidyltransferase</keyword>
<feature type="region of interest" description="Disordered" evidence="8">
    <location>
        <begin position="90"/>
        <end position="132"/>
    </location>
</feature>
<evidence type="ECO:0000256" key="4">
    <source>
        <dbReference type="ARBA" id="ARBA00022759"/>
    </source>
</evidence>
<feature type="compositionally biased region" description="Polar residues" evidence="8">
    <location>
        <begin position="118"/>
        <end position="129"/>
    </location>
</feature>
<evidence type="ECO:0000256" key="2">
    <source>
        <dbReference type="ARBA" id="ARBA00022695"/>
    </source>
</evidence>
<feature type="domain" description="SCAN box" evidence="10">
    <location>
        <begin position="212"/>
        <end position="288"/>
    </location>
</feature>
<name>A0A8C5HJK1_GOUWI</name>
<evidence type="ECO:0000256" key="3">
    <source>
        <dbReference type="ARBA" id="ARBA00022722"/>
    </source>
</evidence>
<dbReference type="Gene3D" id="3.30.70.270">
    <property type="match status" value="1"/>
</dbReference>
<gene>
    <name evidence="11" type="primary">LOC114465064</name>
</gene>
<dbReference type="InterPro" id="IPR003309">
    <property type="entry name" value="SCAN_dom"/>
</dbReference>
<reference evidence="11" key="3">
    <citation type="submission" date="2025-09" db="UniProtKB">
        <authorList>
            <consortium name="Ensembl"/>
        </authorList>
    </citation>
    <scope>IDENTIFICATION</scope>
</reference>
<keyword evidence="7" id="KW-0862">Zinc</keyword>
<dbReference type="GO" id="GO:0003964">
    <property type="term" value="F:RNA-directed DNA polymerase activity"/>
    <property type="evidence" value="ECO:0007669"/>
    <property type="project" value="UniProtKB-KW"/>
</dbReference>
<feature type="domain" description="CCHC-type" evidence="9">
    <location>
        <begin position="347"/>
        <end position="362"/>
    </location>
</feature>
<evidence type="ECO:0000256" key="7">
    <source>
        <dbReference type="PROSITE-ProRule" id="PRU00047"/>
    </source>
</evidence>
<dbReference type="Pfam" id="PF02023">
    <property type="entry name" value="SCAN"/>
    <property type="match status" value="1"/>
</dbReference>
<dbReference type="InterPro" id="IPR036875">
    <property type="entry name" value="Znf_CCHC_sf"/>
</dbReference>
<dbReference type="SUPFAM" id="SSF56672">
    <property type="entry name" value="DNA/RNA polymerases"/>
    <property type="match status" value="1"/>
</dbReference>
<feature type="compositionally biased region" description="Basic and acidic residues" evidence="8">
    <location>
        <begin position="10"/>
        <end position="39"/>
    </location>
</feature>
<feature type="region of interest" description="Disordered" evidence="8">
    <location>
        <begin position="1"/>
        <end position="45"/>
    </location>
</feature>
<evidence type="ECO:0000259" key="10">
    <source>
        <dbReference type="PROSITE" id="PS50804"/>
    </source>
</evidence>
<dbReference type="Ensembl" id="ENSGWIT00000048887.1">
    <property type="protein sequence ID" value="ENSGWIP00000045128.1"/>
    <property type="gene ID" value="ENSGWIG00000022380.1"/>
</dbReference>
<evidence type="ECO:0000259" key="9">
    <source>
        <dbReference type="PROSITE" id="PS50158"/>
    </source>
</evidence>
<keyword evidence="5" id="KW-0378">Hydrolase</keyword>
<dbReference type="PROSITE" id="PS50804">
    <property type="entry name" value="SCAN_BOX"/>
    <property type="match status" value="1"/>
</dbReference>
<dbReference type="GO" id="GO:0016787">
    <property type="term" value="F:hydrolase activity"/>
    <property type="evidence" value="ECO:0007669"/>
    <property type="project" value="UniProtKB-KW"/>
</dbReference>
<dbReference type="InterPro" id="IPR041373">
    <property type="entry name" value="RT_RNaseH"/>
</dbReference>
<dbReference type="InterPro" id="IPR001878">
    <property type="entry name" value="Znf_CCHC"/>
</dbReference>
<dbReference type="InterPro" id="IPR038269">
    <property type="entry name" value="SCAN_sf"/>
</dbReference>
<evidence type="ECO:0000256" key="5">
    <source>
        <dbReference type="ARBA" id="ARBA00022801"/>
    </source>
</evidence>
<keyword evidence="6" id="KW-0695">RNA-directed DNA polymerase</keyword>
<keyword evidence="4" id="KW-0255">Endonuclease</keyword>
<dbReference type="CDD" id="cd09274">
    <property type="entry name" value="RNase_HI_RT_Ty3"/>
    <property type="match status" value="1"/>
</dbReference>
<dbReference type="InterPro" id="IPR043502">
    <property type="entry name" value="DNA/RNA_pol_sf"/>
</dbReference>
<dbReference type="FunFam" id="3.10.20.370:FF:000001">
    <property type="entry name" value="Retrovirus-related Pol polyprotein from transposon 17.6-like protein"/>
    <property type="match status" value="1"/>
</dbReference>
<dbReference type="PROSITE" id="PS50158">
    <property type="entry name" value="ZF_CCHC"/>
    <property type="match status" value="1"/>
</dbReference>
<proteinExistence type="predicted"/>
<dbReference type="SUPFAM" id="SSF47353">
    <property type="entry name" value="Retrovirus capsid dimerization domain-like"/>
    <property type="match status" value="1"/>
</dbReference>
<evidence type="ECO:0000256" key="6">
    <source>
        <dbReference type="ARBA" id="ARBA00022918"/>
    </source>
</evidence>
<reference evidence="11" key="1">
    <citation type="submission" date="2020-06" db="EMBL/GenBank/DDBJ databases">
        <authorList>
            <consortium name="Wellcome Sanger Institute Data Sharing"/>
        </authorList>
    </citation>
    <scope>NUCLEOTIDE SEQUENCE [LARGE SCALE GENOMIC DNA]</scope>
</reference>
<dbReference type="AlphaFoldDB" id="A0A8C5HJK1"/>
<keyword evidence="12" id="KW-1185">Reference proteome</keyword>
<keyword evidence="7" id="KW-0479">Metal-binding</keyword>
<evidence type="ECO:0000313" key="12">
    <source>
        <dbReference type="Proteomes" id="UP000694680"/>
    </source>
</evidence>
<dbReference type="GO" id="GO:0004519">
    <property type="term" value="F:endonuclease activity"/>
    <property type="evidence" value="ECO:0007669"/>
    <property type="project" value="UniProtKB-KW"/>
</dbReference>
<keyword evidence="1" id="KW-0808">Transferase</keyword>
<keyword evidence="7" id="KW-0863">Zinc-finger</keyword>
<dbReference type="GO" id="GO:0003676">
    <property type="term" value="F:nucleic acid binding"/>
    <property type="evidence" value="ECO:0007669"/>
    <property type="project" value="InterPro"/>
</dbReference>
<dbReference type="Proteomes" id="UP000694680">
    <property type="component" value="Chromosome 6"/>
</dbReference>
<keyword evidence="3" id="KW-0540">Nuclease</keyword>
<dbReference type="Pfam" id="PF17917">
    <property type="entry name" value="RT_RNaseH"/>
    <property type="match status" value="1"/>
</dbReference>
<accession>A0A8C5HJK1</accession>
<dbReference type="Gene3D" id="1.10.4020.10">
    <property type="entry name" value="DNA breaking-rejoining enzymes"/>
    <property type="match status" value="1"/>
</dbReference>
<organism evidence="11 12">
    <name type="scientific">Gouania willdenowi</name>
    <name type="common">Blunt-snouted clingfish</name>
    <name type="synonym">Lepadogaster willdenowi</name>
    <dbReference type="NCBI Taxonomy" id="441366"/>
    <lineage>
        <taxon>Eukaryota</taxon>
        <taxon>Metazoa</taxon>
        <taxon>Chordata</taxon>
        <taxon>Craniata</taxon>
        <taxon>Vertebrata</taxon>
        <taxon>Euteleostomi</taxon>
        <taxon>Actinopterygii</taxon>
        <taxon>Neopterygii</taxon>
        <taxon>Teleostei</taxon>
        <taxon>Neoteleostei</taxon>
        <taxon>Acanthomorphata</taxon>
        <taxon>Ovalentaria</taxon>
        <taxon>Blenniimorphae</taxon>
        <taxon>Blenniiformes</taxon>
        <taxon>Gobiesocoidei</taxon>
        <taxon>Gobiesocidae</taxon>
        <taxon>Gobiesocinae</taxon>
        <taxon>Gouania</taxon>
    </lineage>
</organism>
<dbReference type="SMART" id="SM00431">
    <property type="entry name" value="SCAN"/>
    <property type="match status" value="1"/>
</dbReference>
<reference evidence="11" key="2">
    <citation type="submission" date="2025-08" db="UniProtKB">
        <authorList>
            <consortium name="Ensembl"/>
        </authorList>
    </citation>
    <scope>IDENTIFICATION</scope>
</reference>
<feature type="region of interest" description="Disordered" evidence="8">
    <location>
        <begin position="318"/>
        <end position="338"/>
    </location>
</feature>
<dbReference type="SUPFAM" id="SSF57756">
    <property type="entry name" value="Retrovirus zinc finger-like domains"/>
    <property type="match status" value="1"/>
</dbReference>
<evidence type="ECO:0000256" key="1">
    <source>
        <dbReference type="ARBA" id="ARBA00022679"/>
    </source>
</evidence>
<dbReference type="PANTHER" id="PTHR46888">
    <property type="entry name" value="ZINC KNUCKLE DOMAINCONTAINING PROTEIN-RELATED"/>
    <property type="match status" value="1"/>
</dbReference>
<dbReference type="InterPro" id="IPR043128">
    <property type="entry name" value="Rev_trsase/Diguanyl_cyclase"/>
</dbReference>
<dbReference type="GO" id="GO:0008270">
    <property type="term" value="F:zinc ion binding"/>
    <property type="evidence" value="ECO:0007669"/>
    <property type="project" value="UniProtKB-KW"/>
</dbReference>